<evidence type="ECO:0000256" key="4">
    <source>
        <dbReference type="RuleBase" id="RU361117"/>
    </source>
</evidence>
<reference evidence="5 6" key="1">
    <citation type="submission" date="2023-11" db="EMBL/GenBank/DDBJ databases">
        <title>Draft genome of Azohydromonas lata strain H1 (DSM1123), a polyhydroxyalkanoate producer.</title>
        <authorList>
            <person name="Traversa D."/>
            <person name="D'Addabbo P."/>
            <person name="Pazzani C."/>
            <person name="Manzari C."/>
            <person name="Chiara M."/>
            <person name="Scrascia M."/>
        </authorList>
    </citation>
    <scope>NUCLEOTIDE SEQUENCE [LARGE SCALE GENOMIC DNA]</scope>
    <source>
        <strain evidence="5 6">H1</strain>
    </source>
</reference>
<evidence type="ECO:0000313" key="6">
    <source>
        <dbReference type="Proteomes" id="UP001293718"/>
    </source>
</evidence>
<keyword evidence="4" id="KW-0460">Magnesium</keyword>
<dbReference type="RefSeq" id="WP_322466308.1">
    <property type="nucleotide sequence ID" value="NZ_JAXOJX010000026.1"/>
</dbReference>
<comment type="cofactor">
    <cofactor evidence="4">
        <name>Mg(2+)</name>
        <dbReference type="ChEBI" id="CHEBI:18420"/>
    </cofactor>
</comment>
<protein>
    <recommendedName>
        <fullName evidence="4">Trehalose 6-phosphate phosphatase</fullName>
        <ecNumber evidence="4">3.1.3.12</ecNumber>
    </recommendedName>
</protein>
<name>A0ABU5IG94_9BURK</name>
<comment type="pathway">
    <text evidence="1 4">Glycan biosynthesis; trehalose biosynthesis.</text>
</comment>
<comment type="caution">
    <text evidence="5">The sequence shown here is derived from an EMBL/GenBank/DDBJ whole genome shotgun (WGS) entry which is preliminary data.</text>
</comment>
<evidence type="ECO:0000313" key="5">
    <source>
        <dbReference type="EMBL" id="MDZ5458156.1"/>
    </source>
</evidence>
<accession>A0ABU5IG94</accession>
<dbReference type="Gene3D" id="3.40.50.1000">
    <property type="entry name" value="HAD superfamily/HAD-like"/>
    <property type="match status" value="1"/>
</dbReference>
<dbReference type="Gene3D" id="3.30.70.1020">
    <property type="entry name" value="Trehalose-6-phosphate phosphatase related protein, domain 2"/>
    <property type="match status" value="1"/>
</dbReference>
<dbReference type="InterPro" id="IPR006379">
    <property type="entry name" value="HAD-SF_hydro_IIB"/>
</dbReference>
<dbReference type="NCBIfam" id="TIGR00685">
    <property type="entry name" value="T6PP"/>
    <property type="match status" value="1"/>
</dbReference>
<keyword evidence="3 4" id="KW-0378">Hydrolase</keyword>
<dbReference type="GO" id="GO:0004805">
    <property type="term" value="F:trehalose-phosphatase activity"/>
    <property type="evidence" value="ECO:0007669"/>
    <property type="project" value="UniProtKB-EC"/>
</dbReference>
<dbReference type="InterPro" id="IPR036412">
    <property type="entry name" value="HAD-like_sf"/>
</dbReference>
<comment type="function">
    <text evidence="4">Removes the phosphate from trehalose 6-phosphate to produce free trehalose.</text>
</comment>
<proteinExistence type="inferred from homology"/>
<comment type="catalytic activity">
    <reaction evidence="4">
        <text>alpha,alpha-trehalose 6-phosphate + H2O = alpha,alpha-trehalose + phosphate</text>
        <dbReference type="Rhea" id="RHEA:23420"/>
        <dbReference type="ChEBI" id="CHEBI:15377"/>
        <dbReference type="ChEBI" id="CHEBI:16551"/>
        <dbReference type="ChEBI" id="CHEBI:43474"/>
        <dbReference type="ChEBI" id="CHEBI:58429"/>
        <dbReference type="EC" id="3.1.3.12"/>
    </reaction>
</comment>
<dbReference type="SUPFAM" id="SSF56784">
    <property type="entry name" value="HAD-like"/>
    <property type="match status" value="1"/>
</dbReference>
<sequence>MSELPPPSTACAVFLDFDGTLADIAAHPQAVTVHADIPSLLDQLAGALDRALAIVTGRPIAEIDHFLSPLQLPAAGVHGAERRAADGRWHRLPAPKLDKVLPALRALVAAHPGLLLEEKSSAIALHYRQAPSLEAPCLTAMTEALQQLPDMALMRGKQVLEMKPRAAGKGAAVRAFLEEAPFQGRCPWFFGDDVTDEAAFETVQALGGIAVKVGAGDTCAHHRLGDPAALQAWLRQALATLTTPSPASR</sequence>
<evidence type="ECO:0000256" key="2">
    <source>
        <dbReference type="ARBA" id="ARBA00008770"/>
    </source>
</evidence>
<organism evidence="5 6">
    <name type="scientific">Azohydromonas lata</name>
    <dbReference type="NCBI Taxonomy" id="45677"/>
    <lineage>
        <taxon>Bacteria</taxon>
        <taxon>Pseudomonadati</taxon>
        <taxon>Pseudomonadota</taxon>
        <taxon>Betaproteobacteria</taxon>
        <taxon>Burkholderiales</taxon>
        <taxon>Sphaerotilaceae</taxon>
        <taxon>Azohydromonas</taxon>
    </lineage>
</organism>
<keyword evidence="4" id="KW-0479">Metal-binding</keyword>
<dbReference type="EMBL" id="JAXOJX010000026">
    <property type="protein sequence ID" value="MDZ5458156.1"/>
    <property type="molecule type" value="Genomic_DNA"/>
</dbReference>
<dbReference type="EC" id="3.1.3.12" evidence="4"/>
<keyword evidence="6" id="KW-1185">Reference proteome</keyword>
<dbReference type="InterPro" id="IPR023214">
    <property type="entry name" value="HAD_sf"/>
</dbReference>
<dbReference type="NCBIfam" id="TIGR01484">
    <property type="entry name" value="HAD-SF-IIB"/>
    <property type="match status" value="1"/>
</dbReference>
<evidence type="ECO:0000256" key="1">
    <source>
        <dbReference type="ARBA" id="ARBA00005199"/>
    </source>
</evidence>
<comment type="similarity">
    <text evidence="2 4">Belongs to the trehalose phosphatase family.</text>
</comment>
<dbReference type="Proteomes" id="UP001293718">
    <property type="component" value="Unassembled WGS sequence"/>
</dbReference>
<dbReference type="InterPro" id="IPR003337">
    <property type="entry name" value="Trehalose_PPase"/>
</dbReference>
<dbReference type="PANTHER" id="PTHR43768:SF3">
    <property type="entry name" value="TREHALOSE 6-PHOSPHATE PHOSPHATASE"/>
    <property type="match status" value="1"/>
</dbReference>
<dbReference type="PANTHER" id="PTHR43768">
    <property type="entry name" value="TREHALOSE 6-PHOSPHATE PHOSPHATASE"/>
    <property type="match status" value="1"/>
</dbReference>
<dbReference type="Pfam" id="PF02358">
    <property type="entry name" value="Trehalose_PPase"/>
    <property type="match status" value="1"/>
</dbReference>
<evidence type="ECO:0000256" key="3">
    <source>
        <dbReference type="ARBA" id="ARBA00022801"/>
    </source>
</evidence>
<dbReference type="InterPro" id="IPR044651">
    <property type="entry name" value="OTSB-like"/>
</dbReference>
<gene>
    <name evidence="5" type="primary">otsB</name>
    <name evidence="5" type="ORF">SM757_16395</name>
</gene>
<dbReference type="CDD" id="cd01627">
    <property type="entry name" value="HAD_TPP"/>
    <property type="match status" value="1"/>
</dbReference>